<organism evidence="2 3">
    <name type="scientific">Blepharisma stoltei</name>
    <dbReference type="NCBI Taxonomy" id="1481888"/>
    <lineage>
        <taxon>Eukaryota</taxon>
        <taxon>Sar</taxon>
        <taxon>Alveolata</taxon>
        <taxon>Ciliophora</taxon>
        <taxon>Postciliodesmatophora</taxon>
        <taxon>Heterotrichea</taxon>
        <taxon>Heterotrichida</taxon>
        <taxon>Blepharismidae</taxon>
        <taxon>Blepharisma</taxon>
    </lineage>
</organism>
<evidence type="ECO:0000313" key="3">
    <source>
        <dbReference type="Proteomes" id="UP001162131"/>
    </source>
</evidence>
<dbReference type="EMBL" id="CAJZBQ010000061">
    <property type="protein sequence ID" value="CAG9335202.1"/>
    <property type="molecule type" value="Genomic_DNA"/>
</dbReference>
<sequence length="96" mass="11066">MRSIIKLFQLILLSYHIKALPSFQKNSIFGFCTDMKFKYIIDGKICAERCPSQFIEESSPFAKCNLPVSPKLFELEFWKAQDLSAPSIQSSNNHIF</sequence>
<accession>A0AAU9KD62</accession>
<evidence type="ECO:0000256" key="1">
    <source>
        <dbReference type="SAM" id="SignalP"/>
    </source>
</evidence>
<feature type="signal peptide" evidence="1">
    <location>
        <begin position="1"/>
        <end position="19"/>
    </location>
</feature>
<comment type="caution">
    <text evidence="2">The sequence shown here is derived from an EMBL/GenBank/DDBJ whole genome shotgun (WGS) entry which is preliminary data.</text>
</comment>
<dbReference type="Proteomes" id="UP001162131">
    <property type="component" value="Unassembled WGS sequence"/>
</dbReference>
<keyword evidence="1" id="KW-0732">Signal</keyword>
<name>A0AAU9KD62_9CILI</name>
<proteinExistence type="predicted"/>
<dbReference type="AlphaFoldDB" id="A0AAU9KD62"/>
<protein>
    <submittedName>
        <fullName evidence="2">Uncharacterized protein</fullName>
    </submittedName>
</protein>
<gene>
    <name evidence="2" type="ORF">BSTOLATCC_MIC63406</name>
</gene>
<evidence type="ECO:0000313" key="2">
    <source>
        <dbReference type="EMBL" id="CAG9335202.1"/>
    </source>
</evidence>
<reference evidence="2" key="1">
    <citation type="submission" date="2021-09" db="EMBL/GenBank/DDBJ databases">
        <authorList>
            <consortium name="AG Swart"/>
            <person name="Singh M."/>
            <person name="Singh A."/>
            <person name="Seah K."/>
            <person name="Emmerich C."/>
        </authorList>
    </citation>
    <scope>NUCLEOTIDE SEQUENCE</scope>
    <source>
        <strain evidence="2">ATCC30299</strain>
    </source>
</reference>
<feature type="chain" id="PRO_5043942018" evidence="1">
    <location>
        <begin position="20"/>
        <end position="96"/>
    </location>
</feature>
<keyword evidence="3" id="KW-1185">Reference proteome</keyword>